<evidence type="ECO:0000313" key="1">
    <source>
        <dbReference type="EMBL" id="KAG7439843.1"/>
    </source>
</evidence>
<dbReference type="AlphaFoldDB" id="A0A9P7VF81"/>
<dbReference type="EMBL" id="MU250582">
    <property type="protein sequence ID" value="KAG7439843.1"/>
    <property type="molecule type" value="Genomic_DNA"/>
</dbReference>
<reference evidence="1" key="1">
    <citation type="submission" date="2020-11" db="EMBL/GenBank/DDBJ databases">
        <title>Adaptations for nitrogen fixation in a non-lichenized fungal sporocarp promotes dispersal by wood-feeding termites.</title>
        <authorList>
            <consortium name="DOE Joint Genome Institute"/>
            <person name="Koch R.A."/>
            <person name="Yoon G."/>
            <person name="Arayal U."/>
            <person name="Lail K."/>
            <person name="Amirebrahimi M."/>
            <person name="Labutti K."/>
            <person name="Lipzen A."/>
            <person name="Riley R."/>
            <person name="Barry K."/>
            <person name="Henrissat B."/>
            <person name="Grigoriev I.V."/>
            <person name="Herr J.R."/>
            <person name="Aime M.C."/>
        </authorList>
    </citation>
    <scope>NUCLEOTIDE SEQUENCE</scope>
    <source>
        <strain evidence="1">MCA 3950</strain>
    </source>
</reference>
<gene>
    <name evidence="1" type="ORF">BT62DRAFT_1013386</name>
</gene>
<proteinExistence type="predicted"/>
<sequence length="126" mass="14043">MLSYCALLGVMKMGWARLTWSQENHSTDLNLYQDDSCSSAKILVDLKFEFDLRSFGARSTNQYKQGPLLTIVADSHATGGRSRVPSQNPYMFATNAAGNEPKRGADESAEEYLNWKTGFSLTYDVS</sequence>
<dbReference type="GeneID" id="66100345"/>
<comment type="caution">
    <text evidence="1">The sequence shown here is derived from an EMBL/GenBank/DDBJ whole genome shotgun (WGS) entry which is preliminary data.</text>
</comment>
<organism evidence="1 2">
    <name type="scientific">Guyanagaster necrorhizus</name>
    <dbReference type="NCBI Taxonomy" id="856835"/>
    <lineage>
        <taxon>Eukaryota</taxon>
        <taxon>Fungi</taxon>
        <taxon>Dikarya</taxon>
        <taxon>Basidiomycota</taxon>
        <taxon>Agaricomycotina</taxon>
        <taxon>Agaricomycetes</taxon>
        <taxon>Agaricomycetidae</taxon>
        <taxon>Agaricales</taxon>
        <taxon>Marasmiineae</taxon>
        <taxon>Physalacriaceae</taxon>
        <taxon>Guyanagaster</taxon>
    </lineage>
</organism>
<accession>A0A9P7VF81</accession>
<keyword evidence="2" id="KW-1185">Reference proteome</keyword>
<protein>
    <submittedName>
        <fullName evidence="1">Uncharacterized protein</fullName>
    </submittedName>
</protein>
<dbReference type="Proteomes" id="UP000812287">
    <property type="component" value="Unassembled WGS sequence"/>
</dbReference>
<name>A0A9P7VF81_9AGAR</name>
<evidence type="ECO:0000313" key="2">
    <source>
        <dbReference type="Proteomes" id="UP000812287"/>
    </source>
</evidence>
<dbReference type="RefSeq" id="XP_043033343.1">
    <property type="nucleotide sequence ID" value="XM_043178058.1"/>
</dbReference>